<keyword evidence="3 5" id="KW-1133">Transmembrane helix</keyword>
<feature type="transmembrane region" description="Helical" evidence="5">
    <location>
        <begin position="132"/>
        <end position="157"/>
    </location>
</feature>
<dbReference type="PANTHER" id="PTHR36692">
    <property type="entry name" value="PROTEIN SNAKESKIN"/>
    <property type="match status" value="1"/>
</dbReference>
<dbReference type="EMBL" id="JASPKY010000823">
    <property type="protein sequence ID" value="KAK9681350.1"/>
    <property type="molecule type" value="Genomic_DNA"/>
</dbReference>
<evidence type="ECO:0000256" key="3">
    <source>
        <dbReference type="ARBA" id="ARBA00022989"/>
    </source>
</evidence>
<keyword evidence="8" id="KW-1185">Reference proteome</keyword>
<accession>A0AAW1HWW4</accession>
<keyword evidence="4 5" id="KW-0472">Membrane</keyword>
<gene>
    <name evidence="7" type="ORF">QE152_g38386</name>
</gene>
<organism evidence="7 8">
    <name type="scientific">Popillia japonica</name>
    <name type="common">Japanese beetle</name>
    <dbReference type="NCBI Taxonomy" id="7064"/>
    <lineage>
        <taxon>Eukaryota</taxon>
        <taxon>Metazoa</taxon>
        <taxon>Ecdysozoa</taxon>
        <taxon>Arthropoda</taxon>
        <taxon>Hexapoda</taxon>
        <taxon>Insecta</taxon>
        <taxon>Pterygota</taxon>
        <taxon>Neoptera</taxon>
        <taxon>Endopterygota</taxon>
        <taxon>Coleoptera</taxon>
        <taxon>Polyphaga</taxon>
        <taxon>Scarabaeiformia</taxon>
        <taxon>Scarabaeidae</taxon>
        <taxon>Rutelinae</taxon>
        <taxon>Popillia</taxon>
    </lineage>
</organism>
<evidence type="ECO:0000259" key="6">
    <source>
        <dbReference type="Pfam" id="PF01284"/>
    </source>
</evidence>
<dbReference type="InterPro" id="IPR008253">
    <property type="entry name" value="Marvel"/>
</dbReference>
<evidence type="ECO:0000256" key="2">
    <source>
        <dbReference type="ARBA" id="ARBA00022692"/>
    </source>
</evidence>
<feature type="transmembrane region" description="Helical" evidence="5">
    <location>
        <begin position="7"/>
        <end position="30"/>
    </location>
</feature>
<dbReference type="InterPro" id="IPR038976">
    <property type="entry name" value="Ssk"/>
</dbReference>
<reference evidence="7 8" key="1">
    <citation type="journal article" date="2024" name="BMC Genomics">
        <title>De novo assembly and annotation of Popillia japonica's genome with initial clues to its potential as an invasive pest.</title>
        <authorList>
            <person name="Cucini C."/>
            <person name="Boschi S."/>
            <person name="Funari R."/>
            <person name="Cardaioli E."/>
            <person name="Iannotti N."/>
            <person name="Marturano G."/>
            <person name="Paoli F."/>
            <person name="Bruttini M."/>
            <person name="Carapelli A."/>
            <person name="Frati F."/>
            <person name="Nardi F."/>
        </authorList>
    </citation>
    <scope>NUCLEOTIDE SEQUENCE [LARGE SCALE GENOMIC DNA]</scope>
    <source>
        <strain evidence="7">DMR45628</strain>
    </source>
</reference>
<keyword evidence="2 5" id="KW-0812">Transmembrane</keyword>
<sequence length="167" mass="18630">MAAVTTLASIGTLALKIIKLIFILAIMILYRIGFNGEFLGVGGTWNLNEERNPDVEILASGVFIGYFIYTAVSLINYFFAKPEYKYTFVDIVMNIVGMFLWLAVGTACLHYWSNYLSEYWLSNDTSERRAGLALGALCLVNGAFFFADSGLSGLLFFRTKMGYADDE</sequence>
<proteinExistence type="predicted"/>
<feature type="transmembrane region" description="Helical" evidence="5">
    <location>
        <begin position="57"/>
        <end position="79"/>
    </location>
</feature>
<dbReference type="GO" id="GO:0019991">
    <property type="term" value="P:septate junction assembly"/>
    <property type="evidence" value="ECO:0007669"/>
    <property type="project" value="InterPro"/>
</dbReference>
<protein>
    <recommendedName>
        <fullName evidence="6">MARVEL domain-containing protein</fullName>
    </recommendedName>
</protein>
<dbReference type="Pfam" id="PF01284">
    <property type="entry name" value="MARVEL"/>
    <property type="match status" value="1"/>
</dbReference>
<dbReference type="Proteomes" id="UP001458880">
    <property type="component" value="Unassembled WGS sequence"/>
</dbReference>
<dbReference type="PANTHER" id="PTHR36692:SF3">
    <property type="entry name" value="PROTEIN SNAKESKIN"/>
    <property type="match status" value="1"/>
</dbReference>
<dbReference type="AlphaFoldDB" id="A0AAW1HWW4"/>
<evidence type="ECO:0000256" key="5">
    <source>
        <dbReference type="SAM" id="Phobius"/>
    </source>
</evidence>
<name>A0AAW1HWW4_POPJA</name>
<dbReference type="GO" id="GO:0005886">
    <property type="term" value="C:plasma membrane"/>
    <property type="evidence" value="ECO:0007669"/>
    <property type="project" value="TreeGrafter"/>
</dbReference>
<evidence type="ECO:0000313" key="7">
    <source>
        <dbReference type="EMBL" id="KAK9681350.1"/>
    </source>
</evidence>
<comment type="subcellular location">
    <subcellularLocation>
        <location evidence="1">Membrane</location>
        <topology evidence="1">Multi-pass membrane protein</topology>
    </subcellularLocation>
</comment>
<comment type="caution">
    <text evidence="7">The sequence shown here is derived from an EMBL/GenBank/DDBJ whole genome shotgun (WGS) entry which is preliminary data.</text>
</comment>
<evidence type="ECO:0000256" key="1">
    <source>
        <dbReference type="ARBA" id="ARBA00004141"/>
    </source>
</evidence>
<feature type="transmembrane region" description="Helical" evidence="5">
    <location>
        <begin position="91"/>
        <end position="112"/>
    </location>
</feature>
<evidence type="ECO:0000256" key="4">
    <source>
        <dbReference type="ARBA" id="ARBA00023136"/>
    </source>
</evidence>
<feature type="domain" description="MARVEL" evidence="6">
    <location>
        <begin position="12"/>
        <end position="148"/>
    </location>
</feature>
<evidence type="ECO:0000313" key="8">
    <source>
        <dbReference type="Proteomes" id="UP001458880"/>
    </source>
</evidence>